<keyword evidence="9 14" id="KW-0694">RNA-binding</keyword>
<evidence type="ECO:0000256" key="2">
    <source>
        <dbReference type="ARBA" id="ARBA00008226"/>
    </source>
</evidence>
<feature type="binding site" evidence="14">
    <location>
        <position position="576"/>
    </location>
    <ligand>
        <name>Zn(2+)</name>
        <dbReference type="ChEBI" id="CHEBI:29105"/>
    </ligand>
</feature>
<evidence type="ECO:0000256" key="15">
    <source>
        <dbReference type="SAM" id="Coils"/>
    </source>
</evidence>
<dbReference type="GO" id="GO:0006419">
    <property type="term" value="P:alanyl-tRNA aminoacylation"/>
    <property type="evidence" value="ECO:0007669"/>
    <property type="project" value="UniProtKB-UniRule"/>
</dbReference>
<dbReference type="PRINTS" id="PR00980">
    <property type="entry name" value="TRNASYNTHALA"/>
</dbReference>
<feature type="binding site" evidence="14">
    <location>
        <position position="572"/>
    </location>
    <ligand>
        <name>Zn(2+)</name>
        <dbReference type="ChEBI" id="CHEBI:29105"/>
    </ligand>
</feature>
<dbReference type="Gene3D" id="3.10.310.40">
    <property type="match status" value="1"/>
</dbReference>
<comment type="cofactor">
    <cofactor evidence="14">
        <name>Zn(2+)</name>
        <dbReference type="ChEBI" id="CHEBI:29105"/>
    </cofactor>
    <text evidence="14">Binds 1 zinc ion per subunit.</text>
</comment>
<keyword evidence="8 14" id="KW-0067">ATP-binding</keyword>
<dbReference type="FunFam" id="2.40.30.130:FF:000001">
    <property type="entry name" value="Alanine--tRNA ligase"/>
    <property type="match status" value="1"/>
</dbReference>
<evidence type="ECO:0000256" key="3">
    <source>
        <dbReference type="ARBA" id="ARBA00022555"/>
    </source>
</evidence>
<dbReference type="InterPro" id="IPR002318">
    <property type="entry name" value="Ala-tRNA-lgiase_IIc"/>
</dbReference>
<feature type="domain" description="Alanyl-transfer RNA synthetases family profile" evidence="16">
    <location>
        <begin position="8"/>
        <end position="717"/>
    </location>
</feature>
<dbReference type="RefSeq" id="WP_009455399.1">
    <property type="nucleotide sequence ID" value="NZ_AGIZ01000003.1"/>
</dbReference>
<dbReference type="InterPro" id="IPR012947">
    <property type="entry name" value="tRNA_SAD"/>
</dbReference>
<dbReference type="InterPro" id="IPR018162">
    <property type="entry name" value="Ala-tRNA-ligase_IIc_anticod-bd"/>
</dbReference>
<dbReference type="GO" id="GO:0000049">
    <property type="term" value="F:tRNA binding"/>
    <property type="evidence" value="ECO:0007669"/>
    <property type="project" value="UniProtKB-KW"/>
</dbReference>
<comment type="catalytic activity">
    <reaction evidence="13 14">
        <text>tRNA(Ala) + L-alanine + ATP = L-alanyl-tRNA(Ala) + AMP + diphosphate</text>
        <dbReference type="Rhea" id="RHEA:12540"/>
        <dbReference type="Rhea" id="RHEA-COMP:9657"/>
        <dbReference type="Rhea" id="RHEA-COMP:9923"/>
        <dbReference type="ChEBI" id="CHEBI:30616"/>
        <dbReference type="ChEBI" id="CHEBI:33019"/>
        <dbReference type="ChEBI" id="CHEBI:57972"/>
        <dbReference type="ChEBI" id="CHEBI:78442"/>
        <dbReference type="ChEBI" id="CHEBI:78497"/>
        <dbReference type="ChEBI" id="CHEBI:456215"/>
        <dbReference type="EC" id="6.1.1.7"/>
    </reaction>
</comment>
<evidence type="ECO:0000256" key="8">
    <source>
        <dbReference type="ARBA" id="ARBA00022840"/>
    </source>
</evidence>
<keyword evidence="7 14" id="KW-0862">Zinc</keyword>
<feature type="binding site" evidence="14">
    <location>
        <position position="674"/>
    </location>
    <ligand>
        <name>Zn(2+)</name>
        <dbReference type="ChEBI" id="CHEBI:29105"/>
    </ligand>
</feature>
<dbReference type="GO" id="GO:0002161">
    <property type="term" value="F:aminoacyl-tRNA deacylase activity"/>
    <property type="evidence" value="ECO:0007669"/>
    <property type="project" value="TreeGrafter"/>
</dbReference>
<evidence type="ECO:0000256" key="10">
    <source>
        <dbReference type="ARBA" id="ARBA00022917"/>
    </source>
</evidence>
<dbReference type="NCBIfam" id="TIGR00344">
    <property type="entry name" value="alaS"/>
    <property type="match status" value="1"/>
</dbReference>
<dbReference type="AlphaFoldDB" id="G6FQH0"/>
<organism evidence="17 18">
    <name type="scientific">Fischerella thermalis JSC-11</name>
    <dbReference type="NCBI Taxonomy" id="741277"/>
    <lineage>
        <taxon>Bacteria</taxon>
        <taxon>Bacillati</taxon>
        <taxon>Cyanobacteriota</taxon>
        <taxon>Cyanophyceae</taxon>
        <taxon>Nostocales</taxon>
        <taxon>Hapalosiphonaceae</taxon>
        <taxon>Fischerella</taxon>
    </lineage>
</organism>
<evidence type="ECO:0000256" key="4">
    <source>
        <dbReference type="ARBA" id="ARBA00022598"/>
    </source>
</evidence>
<evidence type="ECO:0000256" key="9">
    <source>
        <dbReference type="ARBA" id="ARBA00022884"/>
    </source>
</evidence>
<comment type="similarity">
    <text evidence="2 14">Belongs to the class-II aminoacyl-tRNA synthetase family.</text>
</comment>
<dbReference type="InterPro" id="IPR009000">
    <property type="entry name" value="Transl_B-barrel_sf"/>
</dbReference>
<dbReference type="InterPro" id="IPR050058">
    <property type="entry name" value="Ala-tRNA_ligase"/>
</dbReference>
<dbReference type="FunFam" id="3.30.54.20:FF:000001">
    <property type="entry name" value="Alanine--tRNA ligase"/>
    <property type="match status" value="1"/>
</dbReference>
<dbReference type="GO" id="GO:0008270">
    <property type="term" value="F:zinc ion binding"/>
    <property type="evidence" value="ECO:0007669"/>
    <property type="project" value="UniProtKB-UniRule"/>
</dbReference>
<keyword evidence="15" id="KW-0175">Coiled coil</keyword>
<dbReference type="SMART" id="SM00863">
    <property type="entry name" value="tRNA_SAD"/>
    <property type="match status" value="1"/>
</dbReference>
<dbReference type="SUPFAM" id="SSF101353">
    <property type="entry name" value="Putative anticodon-binding domain of alanyl-tRNA synthetase (AlaRS)"/>
    <property type="match status" value="1"/>
</dbReference>
<keyword evidence="5 14" id="KW-0479">Metal-binding</keyword>
<dbReference type="FunFam" id="3.30.980.10:FF:000004">
    <property type="entry name" value="Alanine--tRNA ligase, cytoplasmic"/>
    <property type="match status" value="1"/>
</dbReference>
<dbReference type="InterPro" id="IPR018165">
    <property type="entry name" value="Ala-tRNA-synth_IIc_core"/>
</dbReference>
<dbReference type="GO" id="GO:0005829">
    <property type="term" value="C:cytosol"/>
    <property type="evidence" value="ECO:0007669"/>
    <property type="project" value="TreeGrafter"/>
</dbReference>
<accession>G6FQH0</accession>
<dbReference type="Gene3D" id="3.30.980.10">
    <property type="entry name" value="Threonyl-trna Synthetase, Chain A, domain 2"/>
    <property type="match status" value="1"/>
</dbReference>
<keyword evidence="18" id="KW-1185">Reference proteome</keyword>
<evidence type="ECO:0000256" key="11">
    <source>
        <dbReference type="ARBA" id="ARBA00023146"/>
    </source>
</evidence>
<dbReference type="PROSITE" id="PS50860">
    <property type="entry name" value="AA_TRNA_LIGASE_II_ALA"/>
    <property type="match status" value="1"/>
</dbReference>
<evidence type="ECO:0000256" key="7">
    <source>
        <dbReference type="ARBA" id="ARBA00022833"/>
    </source>
</evidence>
<evidence type="ECO:0000259" key="16">
    <source>
        <dbReference type="PROSITE" id="PS50860"/>
    </source>
</evidence>
<keyword evidence="6 14" id="KW-0547">Nucleotide-binding</keyword>
<dbReference type="InterPro" id="IPR003156">
    <property type="entry name" value="DHHA1_dom"/>
</dbReference>
<dbReference type="Proteomes" id="UP000004344">
    <property type="component" value="Unassembled WGS sequence"/>
</dbReference>
<dbReference type="PATRIC" id="fig|741277.3.peg.1310"/>
<comment type="caution">
    <text evidence="17">The sequence shown here is derived from an EMBL/GenBank/DDBJ whole genome shotgun (WGS) entry which is preliminary data.</text>
</comment>
<dbReference type="PANTHER" id="PTHR11777">
    <property type="entry name" value="ALANYL-TRNA SYNTHETASE"/>
    <property type="match status" value="1"/>
</dbReference>
<reference evidence="17 18" key="1">
    <citation type="submission" date="2011-09" db="EMBL/GenBank/DDBJ databases">
        <title>The draft genome of Fischerella sp. JSC-11.</title>
        <authorList>
            <consortium name="US DOE Joint Genome Institute (JGI-PGF)"/>
            <person name="Lucas S."/>
            <person name="Han J."/>
            <person name="Lapidus A."/>
            <person name="Cheng J.-F."/>
            <person name="Goodwin L."/>
            <person name="Pitluck S."/>
            <person name="Peters L."/>
            <person name="Land M.L."/>
            <person name="Hauser L."/>
            <person name="Sarkisova S."/>
            <person name="Bryant D.A."/>
            <person name="Brown I."/>
            <person name="Woyke T.J."/>
        </authorList>
    </citation>
    <scope>NUCLEOTIDE SEQUENCE [LARGE SCALE GENOMIC DNA]</scope>
    <source>
        <strain evidence="17 18">JSC-11</strain>
    </source>
</reference>
<dbReference type="HAMAP" id="MF_00036_B">
    <property type="entry name" value="Ala_tRNA_synth_B"/>
    <property type="match status" value="1"/>
</dbReference>
<feature type="coiled-coil region" evidence="15">
    <location>
        <begin position="740"/>
        <end position="767"/>
    </location>
</feature>
<dbReference type="InterPro" id="IPR018164">
    <property type="entry name" value="Ala-tRNA-synth_IIc_N"/>
</dbReference>
<dbReference type="CDD" id="cd00673">
    <property type="entry name" value="AlaRS_core"/>
    <property type="match status" value="1"/>
</dbReference>
<dbReference type="GO" id="GO:0004813">
    <property type="term" value="F:alanine-tRNA ligase activity"/>
    <property type="evidence" value="ECO:0007669"/>
    <property type="project" value="UniProtKB-UniRule"/>
</dbReference>
<keyword evidence="11 14" id="KW-0030">Aminoacyl-tRNA synthetase</keyword>
<dbReference type="Pfam" id="PF07973">
    <property type="entry name" value="tRNA_SAD"/>
    <property type="match status" value="1"/>
</dbReference>
<comment type="subcellular location">
    <subcellularLocation>
        <location evidence="1 14">Cytoplasm</location>
    </subcellularLocation>
</comment>
<evidence type="ECO:0000256" key="6">
    <source>
        <dbReference type="ARBA" id="ARBA00022741"/>
    </source>
</evidence>
<dbReference type="PANTHER" id="PTHR11777:SF9">
    <property type="entry name" value="ALANINE--TRNA LIGASE, CYTOPLASMIC"/>
    <property type="match status" value="1"/>
</dbReference>
<dbReference type="SUPFAM" id="SSF50447">
    <property type="entry name" value="Translation proteins"/>
    <property type="match status" value="1"/>
</dbReference>
<proteinExistence type="inferred from homology"/>
<dbReference type="FunFam" id="3.10.310.40:FF:000001">
    <property type="entry name" value="Alanine--tRNA ligase"/>
    <property type="match status" value="1"/>
</dbReference>
<dbReference type="InterPro" id="IPR018163">
    <property type="entry name" value="Thr/Ala-tRNA-synth_IIc_edit"/>
</dbReference>
<evidence type="ECO:0000313" key="18">
    <source>
        <dbReference type="Proteomes" id="UP000004344"/>
    </source>
</evidence>
<name>G6FQH0_9CYAN</name>
<dbReference type="EC" id="6.1.1.7" evidence="14"/>
<dbReference type="EMBL" id="AGIZ01000003">
    <property type="protein sequence ID" value="EHC18055.1"/>
    <property type="molecule type" value="Genomic_DNA"/>
</dbReference>
<keyword evidence="14" id="KW-0963">Cytoplasm</keyword>
<dbReference type="SUPFAM" id="SSF55681">
    <property type="entry name" value="Class II aaRS and biotin synthetases"/>
    <property type="match status" value="1"/>
</dbReference>
<dbReference type="Pfam" id="PF02272">
    <property type="entry name" value="DHHA1"/>
    <property type="match status" value="1"/>
</dbReference>
<dbReference type="SUPFAM" id="SSF55186">
    <property type="entry name" value="ThrRS/AlaRS common domain"/>
    <property type="match status" value="1"/>
</dbReference>
<dbReference type="GO" id="GO:0005524">
    <property type="term" value="F:ATP binding"/>
    <property type="evidence" value="ECO:0007669"/>
    <property type="project" value="UniProtKB-UniRule"/>
</dbReference>
<evidence type="ECO:0000256" key="13">
    <source>
        <dbReference type="ARBA" id="ARBA00048300"/>
    </source>
</evidence>
<dbReference type="InterPro" id="IPR045864">
    <property type="entry name" value="aa-tRNA-synth_II/BPL/LPL"/>
</dbReference>
<dbReference type="InterPro" id="IPR023033">
    <property type="entry name" value="Ala_tRNA_ligase_euk/bac"/>
</dbReference>
<comment type="domain">
    <text evidence="14">Consists of three domains; the N-terminal catalytic domain, the editing domain and the C-terminal C-Ala domain. The editing domain removes incorrectly charged amino acids, while the C-Ala domain, along with tRNA(Ala), serves as a bridge to cooperatively bring together the editing and aminoacylation centers thus stimulating deacylation of misacylated tRNAs.</text>
</comment>
<feature type="binding site" evidence="14">
    <location>
        <position position="678"/>
    </location>
    <ligand>
        <name>Zn(2+)</name>
        <dbReference type="ChEBI" id="CHEBI:29105"/>
    </ligand>
</feature>
<evidence type="ECO:0000313" key="17">
    <source>
        <dbReference type="EMBL" id="EHC18055.1"/>
    </source>
</evidence>
<dbReference type="Gene3D" id="3.30.54.20">
    <property type="match status" value="1"/>
</dbReference>
<comment type="function">
    <text evidence="12 14">Catalyzes the attachment of alanine to tRNA(Ala) in a two-step reaction: alanine is first activated by ATP to form Ala-AMP and then transferred to the acceptor end of tRNA(Ala). Also edits incorrectly charged Ser-tRNA(Ala) and Gly-tRNA(Ala) via its editing domain.</text>
</comment>
<dbReference type="Gene3D" id="6.10.250.550">
    <property type="match status" value="1"/>
</dbReference>
<dbReference type="FunFam" id="3.30.930.10:FF:000004">
    <property type="entry name" value="Alanine--tRNA ligase"/>
    <property type="match status" value="1"/>
</dbReference>
<dbReference type="GeneID" id="35798293"/>
<dbReference type="Gene3D" id="2.40.30.130">
    <property type="match status" value="1"/>
</dbReference>
<evidence type="ECO:0000256" key="12">
    <source>
        <dbReference type="ARBA" id="ARBA00024779"/>
    </source>
</evidence>
<evidence type="ECO:0000256" key="5">
    <source>
        <dbReference type="ARBA" id="ARBA00022723"/>
    </source>
</evidence>
<keyword evidence="4 14" id="KW-0436">Ligase</keyword>
<keyword evidence="3 14" id="KW-0820">tRNA-binding</keyword>
<evidence type="ECO:0000256" key="14">
    <source>
        <dbReference type="HAMAP-Rule" id="MF_00036"/>
    </source>
</evidence>
<gene>
    <name evidence="14" type="primary">alaS</name>
    <name evidence="17" type="ORF">FJSC11DRAFT_1117</name>
</gene>
<dbReference type="Gene3D" id="3.30.930.10">
    <property type="entry name" value="Bira Bifunctional Protein, Domain 2"/>
    <property type="match status" value="1"/>
</dbReference>
<evidence type="ECO:0000256" key="1">
    <source>
        <dbReference type="ARBA" id="ARBA00004496"/>
    </source>
</evidence>
<protein>
    <recommendedName>
        <fullName evidence="14">Alanine--tRNA ligase</fullName>
        <ecNumber evidence="14">6.1.1.7</ecNumber>
    </recommendedName>
    <alternativeName>
        <fullName evidence="14">Alanyl-tRNA synthetase</fullName>
        <shortName evidence="14">AlaRS</shortName>
    </alternativeName>
</protein>
<dbReference type="Pfam" id="PF01411">
    <property type="entry name" value="tRNA-synt_2c"/>
    <property type="match status" value="1"/>
</dbReference>
<keyword evidence="10 14" id="KW-0648">Protein biosynthesis</keyword>
<sequence length="887" mass="98147">MSFHPHYLSGNEIRALFLDFYAQRGHQILPSASLVPEDPTVLLTIAGMLPFKPIFLGQRTPEFKRATTSQKCIRTNDIENVGRTKRHHTFFEMLGNFSFGDYFKEQAIAWGWEISTTVFKLPPERLVVSVYEEDDEAYAIWRDKIGVPEKRIKRMGAEDNFWASGPTGPCGPCSEIYYDFHPEQGNDNIDLEDDTRFIEFYNLVFMQYNRDAEGNLTPLANKNIDTGMGLERMAQILQSVPNNYETDLIFPIIKKAAEIAGIDYHKSDEKNQVSLKIIGDHTRAVVHMIADEIRASNVGRGYVLRRLIRRLVRHGRLIGIYRKDVTCNVFTPQVAEVAISLAEDAYPNLRQRENSIKAELQREESRFLQTLERGEKLLEEIIAQVKQQGKTQINGEDAFTLFDTYGFPLELTQEIAQENNLTIDVAGFDAEMEKQRQRARKAHETIDLTVQGSLDKLAEHIHATEFLGYAQPTATAKVEAILVNGIAEEEAEAGTDVQIVLDKTPFYAESGGQIGDKGYLSGEGVVVTINDVKKESDFHVHFGRIERGTLRVGDTVSAQIDRACRRRAQANHTATHLLQAALKKIVDDSISQAGSLVDFDRLRFDFNCPRALTAEEIQQIEEQVNTWIAEAHSAKVAILPIAEAKAKGAIAMFGEKYGDEVRVIDFPGVSMELCGGTHVSNTAEIGVFKIISEAGVASGVRRIEAVSGPAILDYLNVRDTVVKDLSDRFKVKPEELPDRITVLQNELKNTQKELENLKSQLAIVKSDQLLQTVETVGNYKILVAQLEDVDAESLKTAAERLQQKLGAGAAVVLGSVPEVGKVSLVAAFSPEVNQKGLQAGKFIGAIAKICGGGGGGRPNLAQAGGRNASKLPEALEKAKGELKSALG</sequence>